<name>A0ABQ7YLS6_BRANA</name>
<keyword evidence="2 3" id="KW-0472">Membrane</keyword>
<comment type="subcellular location">
    <subcellularLocation>
        <location evidence="1">Membrane</location>
    </subcellularLocation>
</comment>
<evidence type="ECO:0000256" key="1">
    <source>
        <dbReference type="ARBA" id="ARBA00004370"/>
    </source>
</evidence>
<gene>
    <name evidence="4" type="ORF">HID58_076186</name>
</gene>
<dbReference type="PANTHER" id="PTHR31234">
    <property type="entry name" value="LATE EMBRYOGENESIS ABUNDANT (LEA) HYDROXYPROLINE-RICH GLYCOPROTEIN FAMILY"/>
    <property type="match status" value="1"/>
</dbReference>
<evidence type="ECO:0008006" key="6">
    <source>
        <dbReference type="Google" id="ProtNLM"/>
    </source>
</evidence>
<comment type="caution">
    <text evidence="4">The sequence shown here is derived from an EMBL/GenBank/DDBJ whole genome shotgun (WGS) entry which is preliminary data.</text>
</comment>
<proteinExistence type="predicted"/>
<feature type="transmembrane region" description="Helical" evidence="3">
    <location>
        <begin position="20"/>
        <end position="48"/>
    </location>
</feature>
<dbReference type="PANTHER" id="PTHR31234:SF66">
    <property type="entry name" value="LATE EMBRYOGENESIS ABUNDANT PROTEIN"/>
    <property type="match status" value="1"/>
</dbReference>
<accession>A0ABQ7YLS6</accession>
<dbReference type="EMBL" id="JAGKQM010000017">
    <property type="protein sequence ID" value="KAH0869164.1"/>
    <property type="molecule type" value="Genomic_DNA"/>
</dbReference>
<reference evidence="4 5" key="1">
    <citation type="submission" date="2021-05" db="EMBL/GenBank/DDBJ databases">
        <title>Genome Assembly of Synthetic Allotetraploid Brassica napus Reveals Homoeologous Exchanges between Subgenomes.</title>
        <authorList>
            <person name="Davis J.T."/>
        </authorList>
    </citation>
    <scope>NUCLEOTIDE SEQUENCE [LARGE SCALE GENOMIC DNA]</scope>
    <source>
        <strain evidence="5">cv. Da-Ae</strain>
        <tissue evidence="4">Seedling</tissue>
    </source>
</reference>
<protein>
    <recommendedName>
        <fullName evidence="6">Late embryogenesis abundant protein LEA-2 subgroup domain-containing protein</fullName>
    </recommendedName>
</protein>
<evidence type="ECO:0000256" key="2">
    <source>
        <dbReference type="ARBA" id="ARBA00023136"/>
    </source>
</evidence>
<organism evidence="4 5">
    <name type="scientific">Brassica napus</name>
    <name type="common">Rape</name>
    <dbReference type="NCBI Taxonomy" id="3708"/>
    <lineage>
        <taxon>Eukaryota</taxon>
        <taxon>Viridiplantae</taxon>
        <taxon>Streptophyta</taxon>
        <taxon>Embryophyta</taxon>
        <taxon>Tracheophyta</taxon>
        <taxon>Spermatophyta</taxon>
        <taxon>Magnoliopsida</taxon>
        <taxon>eudicotyledons</taxon>
        <taxon>Gunneridae</taxon>
        <taxon>Pentapetalae</taxon>
        <taxon>rosids</taxon>
        <taxon>malvids</taxon>
        <taxon>Brassicales</taxon>
        <taxon>Brassicaceae</taxon>
        <taxon>Brassiceae</taxon>
        <taxon>Brassica</taxon>
    </lineage>
</organism>
<keyword evidence="3" id="KW-0812">Transmembrane</keyword>
<evidence type="ECO:0000313" key="4">
    <source>
        <dbReference type="EMBL" id="KAH0869164.1"/>
    </source>
</evidence>
<dbReference type="Proteomes" id="UP000824890">
    <property type="component" value="Unassembled WGS sequence"/>
</dbReference>
<sequence length="218" mass="24115">SKSHIIMPRLSSTHATSPFIWCAGIICAIISIAVIIGGIVIFVGYLVIHPRVPIISVEYAHLDLLKYDIVGVMQTQLTIVIRAENDNAKAPALFDKTNFKLSYEGKIIAYLKQDEFVVAKEKSVFSHYVVQSSPIPLSTQMKQAIDYAIKQDVIVFELKGGSKARWRVGPVGSVKFECNLSCELRSGTDWLTLPRGFSWLACEQGSDPALYQVNPSPT</sequence>
<evidence type="ECO:0000256" key="3">
    <source>
        <dbReference type="SAM" id="Phobius"/>
    </source>
</evidence>
<keyword evidence="3" id="KW-1133">Transmembrane helix</keyword>
<feature type="non-terminal residue" evidence="4">
    <location>
        <position position="1"/>
    </location>
</feature>
<dbReference type="InterPro" id="IPR044839">
    <property type="entry name" value="NDR1-like"/>
</dbReference>
<evidence type="ECO:0000313" key="5">
    <source>
        <dbReference type="Proteomes" id="UP000824890"/>
    </source>
</evidence>
<keyword evidence="5" id="KW-1185">Reference proteome</keyword>